<name>A0A4R3I9L2_9GAMM</name>
<dbReference type="InterPro" id="IPR050438">
    <property type="entry name" value="LMW_PTPase"/>
</dbReference>
<dbReference type="OrthoDB" id="9784339at2"/>
<dbReference type="Proteomes" id="UP000295793">
    <property type="component" value="Unassembled WGS sequence"/>
</dbReference>
<dbReference type="Gene3D" id="3.40.50.2300">
    <property type="match status" value="1"/>
</dbReference>
<dbReference type="SMART" id="SM00226">
    <property type="entry name" value="LMWPc"/>
    <property type="match status" value="1"/>
</dbReference>
<evidence type="ECO:0000256" key="5">
    <source>
        <dbReference type="PIRSR" id="PIRSR617867-1"/>
    </source>
</evidence>
<evidence type="ECO:0000313" key="8">
    <source>
        <dbReference type="Proteomes" id="UP000295793"/>
    </source>
</evidence>
<comment type="caution">
    <text evidence="7">The sequence shown here is derived from an EMBL/GenBank/DDBJ whole genome shotgun (WGS) entry which is preliminary data.</text>
</comment>
<organism evidence="7 8">
    <name type="scientific">Reinekea marinisedimentorum</name>
    <dbReference type="NCBI Taxonomy" id="230495"/>
    <lineage>
        <taxon>Bacteria</taxon>
        <taxon>Pseudomonadati</taxon>
        <taxon>Pseudomonadota</taxon>
        <taxon>Gammaproteobacteria</taxon>
        <taxon>Oceanospirillales</taxon>
        <taxon>Saccharospirillaceae</taxon>
        <taxon>Reinekea</taxon>
    </lineage>
</organism>
<accession>A0A4R3I9L2</accession>
<dbReference type="InterPro" id="IPR036196">
    <property type="entry name" value="Ptyr_pPase_sf"/>
</dbReference>
<dbReference type="EC" id="3.1.3.48" evidence="2"/>
<evidence type="ECO:0000313" key="7">
    <source>
        <dbReference type="EMBL" id="TCS42568.1"/>
    </source>
</evidence>
<evidence type="ECO:0000256" key="3">
    <source>
        <dbReference type="ARBA" id="ARBA00022801"/>
    </source>
</evidence>
<dbReference type="Pfam" id="PF01451">
    <property type="entry name" value="LMWPc"/>
    <property type="match status" value="1"/>
</dbReference>
<comment type="similarity">
    <text evidence="1">Belongs to the low molecular weight phosphotyrosine protein phosphatase family.</text>
</comment>
<dbReference type="PRINTS" id="PR00719">
    <property type="entry name" value="LMWPTPASE"/>
</dbReference>
<dbReference type="SUPFAM" id="SSF52788">
    <property type="entry name" value="Phosphotyrosine protein phosphatases I"/>
    <property type="match status" value="1"/>
</dbReference>
<reference evidence="7 8" key="1">
    <citation type="submission" date="2019-03" db="EMBL/GenBank/DDBJ databases">
        <title>Genomic Encyclopedia of Archaeal and Bacterial Type Strains, Phase II (KMG-II): from individual species to whole genera.</title>
        <authorList>
            <person name="Goeker M."/>
        </authorList>
    </citation>
    <scope>NUCLEOTIDE SEQUENCE [LARGE SCALE GENOMIC DNA]</scope>
    <source>
        <strain evidence="7 8">DSM 15388</strain>
    </source>
</reference>
<dbReference type="RefSeq" id="WP_132700481.1">
    <property type="nucleotide sequence ID" value="NZ_SLZR01000003.1"/>
</dbReference>
<keyword evidence="8" id="KW-1185">Reference proteome</keyword>
<feature type="domain" description="Phosphotyrosine protein phosphatase I" evidence="6">
    <location>
        <begin position="1"/>
        <end position="148"/>
    </location>
</feature>
<keyword evidence="4" id="KW-0904">Protein phosphatase</keyword>
<dbReference type="AlphaFoldDB" id="A0A4R3I9L2"/>
<feature type="active site" description="Nucleophile" evidence="5">
    <location>
        <position position="7"/>
    </location>
</feature>
<proteinExistence type="inferred from homology"/>
<protein>
    <recommendedName>
        <fullName evidence="2">protein-tyrosine-phosphatase</fullName>
        <ecNumber evidence="2">3.1.3.48</ecNumber>
    </recommendedName>
</protein>
<dbReference type="PANTHER" id="PTHR11717:SF7">
    <property type="entry name" value="LOW MOLECULAR WEIGHT PHOSPHOTYROSINE PROTEIN PHOSPHATASE"/>
    <property type="match status" value="1"/>
</dbReference>
<keyword evidence="3" id="KW-0378">Hydrolase</keyword>
<evidence type="ECO:0000256" key="4">
    <source>
        <dbReference type="ARBA" id="ARBA00022912"/>
    </source>
</evidence>
<dbReference type="PANTHER" id="PTHR11717">
    <property type="entry name" value="LOW MOLECULAR WEIGHT PROTEIN TYROSINE PHOSPHATASE"/>
    <property type="match status" value="1"/>
</dbReference>
<feature type="active site" description="Proton donor" evidence="5">
    <location>
        <position position="122"/>
    </location>
</feature>
<gene>
    <name evidence="7" type="ORF">BCF53_103229</name>
</gene>
<sequence length="154" mass="16731">MKVLFVCLGNICRSPTAEAVLRQQLADAGIKDLAVDSAGTAAYHVGNPPDSRAMQAGRRRGYDFTGLKARQLMAEDFTAFDFILAMDEDNLSNINKIKPANSIAKVLLAAEFSERNFRSVPDPYYGGASGFEEVLDMCESIAQGIIAYHCKGDC</sequence>
<feature type="active site" description="Nucleophile" evidence="5">
    <location>
        <position position="13"/>
    </location>
</feature>
<evidence type="ECO:0000256" key="1">
    <source>
        <dbReference type="ARBA" id="ARBA00011063"/>
    </source>
</evidence>
<dbReference type="InterPro" id="IPR017867">
    <property type="entry name" value="Tyr_phospatase_low_mol_wt"/>
</dbReference>
<evidence type="ECO:0000259" key="6">
    <source>
        <dbReference type="SMART" id="SM00226"/>
    </source>
</evidence>
<evidence type="ECO:0000256" key="2">
    <source>
        <dbReference type="ARBA" id="ARBA00013064"/>
    </source>
</evidence>
<dbReference type="CDD" id="cd16343">
    <property type="entry name" value="LMWPTP"/>
    <property type="match status" value="1"/>
</dbReference>
<dbReference type="GO" id="GO:0004725">
    <property type="term" value="F:protein tyrosine phosphatase activity"/>
    <property type="evidence" value="ECO:0007669"/>
    <property type="project" value="UniProtKB-EC"/>
</dbReference>
<dbReference type="EMBL" id="SLZR01000003">
    <property type="protein sequence ID" value="TCS42568.1"/>
    <property type="molecule type" value="Genomic_DNA"/>
</dbReference>
<dbReference type="InterPro" id="IPR023485">
    <property type="entry name" value="Ptyr_pPase"/>
</dbReference>